<evidence type="ECO:0000313" key="7">
    <source>
        <dbReference type="Proteomes" id="UP001597182"/>
    </source>
</evidence>
<protein>
    <submittedName>
        <fullName evidence="6">Rieske (2Fe-2S) protein</fullName>
    </submittedName>
</protein>
<dbReference type="Proteomes" id="UP001597182">
    <property type="component" value="Unassembled WGS sequence"/>
</dbReference>
<feature type="domain" description="Rieske" evidence="5">
    <location>
        <begin position="4"/>
        <end position="114"/>
    </location>
</feature>
<dbReference type="InterPro" id="IPR036922">
    <property type="entry name" value="Rieske_2Fe-2S_sf"/>
</dbReference>
<accession>A0ABW3VRM5</accession>
<dbReference type="Gene3D" id="2.102.10.10">
    <property type="entry name" value="Rieske [2Fe-2S] iron-sulphur domain"/>
    <property type="match status" value="1"/>
</dbReference>
<dbReference type="PANTHER" id="PTHR21496:SF23">
    <property type="entry name" value="3-PHENYLPROPIONATE_CINNAMIC ACID DIOXYGENASE FERREDOXIN SUBUNIT"/>
    <property type="match status" value="1"/>
</dbReference>
<evidence type="ECO:0000313" key="6">
    <source>
        <dbReference type="EMBL" id="MFD1237766.1"/>
    </source>
</evidence>
<dbReference type="SUPFAM" id="SSF50022">
    <property type="entry name" value="ISP domain"/>
    <property type="match status" value="1"/>
</dbReference>
<organism evidence="6 7">
    <name type="scientific">Pseudonocardia benzenivorans</name>
    <dbReference type="NCBI Taxonomy" id="228005"/>
    <lineage>
        <taxon>Bacteria</taxon>
        <taxon>Bacillati</taxon>
        <taxon>Actinomycetota</taxon>
        <taxon>Actinomycetes</taxon>
        <taxon>Pseudonocardiales</taxon>
        <taxon>Pseudonocardiaceae</taxon>
        <taxon>Pseudonocardia</taxon>
    </lineage>
</organism>
<dbReference type="RefSeq" id="WP_158703383.1">
    <property type="nucleotide sequence ID" value="NZ_BAABKS010000005.1"/>
</dbReference>
<dbReference type="PROSITE" id="PS51296">
    <property type="entry name" value="RIESKE"/>
    <property type="match status" value="1"/>
</dbReference>
<keyword evidence="2" id="KW-0479">Metal-binding</keyword>
<proteinExistence type="predicted"/>
<comment type="caution">
    <text evidence="6">The sequence shown here is derived from an EMBL/GenBank/DDBJ whole genome shotgun (WGS) entry which is preliminary data.</text>
</comment>
<keyword evidence="1" id="KW-0001">2Fe-2S</keyword>
<dbReference type="Pfam" id="PF00355">
    <property type="entry name" value="Rieske"/>
    <property type="match status" value="1"/>
</dbReference>
<dbReference type="PANTHER" id="PTHR21496">
    <property type="entry name" value="FERREDOXIN-RELATED"/>
    <property type="match status" value="1"/>
</dbReference>
<dbReference type="EMBL" id="JBHTMB010000309">
    <property type="protein sequence ID" value="MFD1237766.1"/>
    <property type="molecule type" value="Genomic_DNA"/>
</dbReference>
<gene>
    <name evidence="6" type="ORF">ACFQ34_31155</name>
</gene>
<sequence>MSEYLVGPADEFLPGDRRIIDADGRSIAVFNVDGVLHALRNYCPHMGAPLCEGETRGVMLPGPPQTFRYSERPTVVVCPWHHWEFDIRDGRSSADPALHARTYPVEVRADANVYVVVRSGR</sequence>
<evidence type="ECO:0000256" key="3">
    <source>
        <dbReference type="ARBA" id="ARBA00023004"/>
    </source>
</evidence>
<keyword evidence="7" id="KW-1185">Reference proteome</keyword>
<dbReference type="CDD" id="cd03467">
    <property type="entry name" value="Rieske"/>
    <property type="match status" value="1"/>
</dbReference>
<name>A0ABW3VRM5_9PSEU</name>
<dbReference type="InterPro" id="IPR017941">
    <property type="entry name" value="Rieske_2Fe-2S"/>
</dbReference>
<evidence type="ECO:0000256" key="4">
    <source>
        <dbReference type="ARBA" id="ARBA00023014"/>
    </source>
</evidence>
<evidence type="ECO:0000256" key="1">
    <source>
        <dbReference type="ARBA" id="ARBA00022714"/>
    </source>
</evidence>
<keyword evidence="3" id="KW-0408">Iron</keyword>
<keyword evidence="4" id="KW-0411">Iron-sulfur</keyword>
<evidence type="ECO:0000259" key="5">
    <source>
        <dbReference type="PROSITE" id="PS51296"/>
    </source>
</evidence>
<evidence type="ECO:0000256" key="2">
    <source>
        <dbReference type="ARBA" id="ARBA00022723"/>
    </source>
</evidence>
<reference evidence="7" key="1">
    <citation type="journal article" date="2019" name="Int. J. Syst. Evol. Microbiol.">
        <title>The Global Catalogue of Microorganisms (GCM) 10K type strain sequencing project: providing services to taxonomists for standard genome sequencing and annotation.</title>
        <authorList>
            <consortium name="The Broad Institute Genomics Platform"/>
            <consortium name="The Broad Institute Genome Sequencing Center for Infectious Disease"/>
            <person name="Wu L."/>
            <person name="Ma J."/>
        </authorList>
    </citation>
    <scope>NUCLEOTIDE SEQUENCE [LARGE SCALE GENOMIC DNA]</scope>
    <source>
        <strain evidence="7">CCUG 49018</strain>
    </source>
</reference>